<evidence type="ECO:0000256" key="1">
    <source>
        <dbReference type="SAM" id="SignalP"/>
    </source>
</evidence>
<keyword evidence="1" id="KW-0732">Signal</keyword>
<sequence length="481" mass="52576">MRGKIFLSLMVAALLLPAPCAFSKEAPERALVTFEETLKQNGFAVTPGVATVYNPLGEFCAGNLQDAVMSNSGLYLIPSVPKEAAKPGEAPVLTQKFKVRHDEAIVLIGKTPPSAKYFAFYAHIYSRFYPDKEGGLKKTDIFGTVGDAVNNATIKTAGPTPFNTPFVLILTPDQGTDAAIRAALRRAGYPEAIFNTLVLPASMLKLGHGDTADDFQITLRTARFEDPVAGTRYIESSPENLHLFRVTPGASAIAKPFPMPPLRVRGTGESEMHLMNKLAELRAGIIAANPGMYATDFLSAVACYEDYDNLQRKTWADGGTRDGFVLDAGWMMPQSNLNDVLTLADDEYLVIYGANHVATRKTTYMNVNFYATGYMEEDGPHQKWNAFLGGFFDDDLPVGSADSYLSAGDPDAHLMYMYKASRNCGNEAGCVPLSAPCERVKLDDDTILGVYFRMYLEPATKVGAATQEMLYDRIIKFSPRP</sequence>
<comment type="caution">
    <text evidence="2">The sequence shown here is derived from an EMBL/GenBank/DDBJ whole genome shotgun (WGS) entry which is preliminary data.</text>
</comment>
<dbReference type="EMBL" id="SRSC01000001">
    <property type="protein sequence ID" value="TGU74418.1"/>
    <property type="molecule type" value="Genomic_DNA"/>
</dbReference>
<gene>
    <name evidence="2" type="ORF">E4633_02840</name>
</gene>
<proteinExistence type="predicted"/>
<dbReference type="RefSeq" id="WP_135868748.1">
    <property type="nucleotide sequence ID" value="NZ_SRSC01000001.1"/>
</dbReference>
<keyword evidence="3" id="KW-1185">Reference proteome</keyword>
<protein>
    <submittedName>
        <fullName evidence="2">Uncharacterized protein</fullName>
    </submittedName>
</protein>
<dbReference type="Proteomes" id="UP000306416">
    <property type="component" value="Unassembled WGS sequence"/>
</dbReference>
<feature type="chain" id="PRO_5020862784" evidence="1">
    <location>
        <begin position="24"/>
        <end position="481"/>
    </location>
</feature>
<feature type="signal peptide" evidence="1">
    <location>
        <begin position="1"/>
        <end position="23"/>
    </location>
</feature>
<accession>A0A4S1CKY7</accession>
<evidence type="ECO:0000313" key="3">
    <source>
        <dbReference type="Proteomes" id="UP000306416"/>
    </source>
</evidence>
<dbReference type="AlphaFoldDB" id="A0A4S1CKY7"/>
<reference evidence="2 3" key="1">
    <citation type="submission" date="2019-04" db="EMBL/GenBank/DDBJ databases">
        <title>Geobacter oryzae sp. nov., ferric-reducing bacteria isolated from paddy soil.</title>
        <authorList>
            <person name="Xu Z."/>
            <person name="Masuda Y."/>
            <person name="Itoh H."/>
            <person name="Senoo K."/>
        </authorList>
    </citation>
    <scope>NUCLEOTIDE SEQUENCE [LARGE SCALE GENOMIC DNA]</scope>
    <source>
        <strain evidence="2 3">Red111</strain>
    </source>
</reference>
<evidence type="ECO:0000313" key="2">
    <source>
        <dbReference type="EMBL" id="TGU74418.1"/>
    </source>
</evidence>
<organism evidence="2 3">
    <name type="scientific">Geomonas terrae</name>
    <dbReference type="NCBI Taxonomy" id="2562681"/>
    <lineage>
        <taxon>Bacteria</taxon>
        <taxon>Pseudomonadati</taxon>
        <taxon>Thermodesulfobacteriota</taxon>
        <taxon>Desulfuromonadia</taxon>
        <taxon>Geobacterales</taxon>
        <taxon>Geobacteraceae</taxon>
        <taxon>Geomonas</taxon>
    </lineage>
</organism>
<name>A0A4S1CKY7_9BACT</name>